<name>Q2N9X7_ERYLH</name>
<dbReference type="GO" id="GO:0016020">
    <property type="term" value="C:membrane"/>
    <property type="evidence" value="ECO:0007669"/>
    <property type="project" value="UniProtKB-SubCell"/>
</dbReference>
<dbReference type="EMBL" id="CP000157">
    <property type="protein sequence ID" value="ABC63514.1"/>
    <property type="molecule type" value="Genomic_DNA"/>
</dbReference>
<evidence type="ECO:0000256" key="3">
    <source>
        <dbReference type="ARBA" id="ARBA00022989"/>
    </source>
</evidence>
<comment type="subcellular location">
    <subcellularLocation>
        <location evidence="1">Membrane</location>
        <topology evidence="1">Single-pass membrane protein</topology>
    </subcellularLocation>
</comment>
<proteinExistence type="predicted"/>
<dbReference type="OrthoDB" id="9774900at2"/>
<keyword evidence="2" id="KW-0812">Transmembrane</keyword>
<gene>
    <name evidence="5" type="ordered locus">ELI_07110</name>
</gene>
<evidence type="ECO:0000313" key="6">
    <source>
        <dbReference type="Proteomes" id="UP000008808"/>
    </source>
</evidence>
<reference evidence="6" key="1">
    <citation type="journal article" date="2009" name="J. Bacteriol.">
        <title>Complete genome sequence of Erythrobacter litoralis HTCC2594.</title>
        <authorList>
            <person name="Oh H.M."/>
            <person name="Giovannoni S.J."/>
            <person name="Ferriera S."/>
            <person name="Johnson J."/>
            <person name="Cho J.C."/>
        </authorList>
    </citation>
    <scope>NUCLEOTIDE SEQUENCE [LARGE SCALE GENOMIC DNA]</scope>
    <source>
        <strain evidence="6">HTCC2594</strain>
    </source>
</reference>
<protein>
    <submittedName>
        <fullName evidence="5">Putative membrane protein</fullName>
    </submittedName>
</protein>
<dbReference type="InterPro" id="IPR007343">
    <property type="entry name" value="Uncharacterised_pept_Zn_put"/>
</dbReference>
<dbReference type="PANTHER" id="PTHR30168:SF0">
    <property type="entry name" value="INNER MEMBRANE PROTEIN"/>
    <property type="match status" value="1"/>
</dbReference>
<evidence type="ECO:0000256" key="4">
    <source>
        <dbReference type="ARBA" id="ARBA00023136"/>
    </source>
</evidence>
<keyword evidence="4" id="KW-0472">Membrane</keyword>
<accession>Q2N9X7</accession>
<keyword evidence="3" id="KW-1133">Transmembrane helix</keyword>
<sequence>MRLNPFDTSKIRVRSSGGGGLPGGKAGGIGCGTLVIALIGAVVFGVDPMQTIGVVEGVQQGASIEQRGGDLSEQEVCTSGEYAREACNALTSLNETWAPEFQRAGIRFQDPVLDLYRNGRVNTEGCGSASSAAGPFYCPADMGIYIDTSFYDQLARMAGTGGDFARYYVIAHEYGHHIQNLTGLAGQVRSLQQQNPGRANDLQVRMELQADCYAGVWAGKNRNLIEPGDMQEGLQAASSIGDDTLQRRAGGRIDPESFTHGTSAQRMQALRAGLDSADDTVCDQYFDFR</sequence>
<evidence type="ECO:0000313" key="5">
    <source>
        <dbReference type="EMBL" id="ABC63514.1"/>
    </source>
</evidence>
<keyword evidence="6" id="KW-1185">Reference proteome</keyword>
<dbReference type="eggNOG" id="COG2321">
    <property type="taxonomic scope" value="Bacteria"/>
</dbReference>
<evidence type="ECO:0000256" key="1">
    <source>
        <dbReference type="ARBA" id="ARBA00004167"/>
    </source>
</evidence>
<dbReference type="PANTHER" id="PTHR30168">
    <property type="entry name" value="PUTATIVE MEMBRANE PROTEIN YPFJ"/>
    <property type="match status" value="1"/>
</dbReference>
<dbReference type="STRING" id="314225.ELI_07110"/>
<dbReference type="AlphaFoldDB" id="Q2N9X7"/>
<dbReference type="Pfam" id="PF04228">
    <property type="entry name" value="Zn_peptidase"/>
    <property type="match status" value="1"/>
</dbReference>
<evidence type="ECO:0000256" key="2">
    <source>
        <dbReference type="ARBA" id="ARBA00022692"/>
    </source>
</evidence>
<dbReference type="RefSeq" id="WP_011414350.1">
    <property type="nucleotide sequence ID" value="NC_007722.1"/>
</dbReference>
<dbReference type="Proteomes" id="UP000008808">
    <property type="component" value="Chromosome"/>
</dbReference>
<dbReference type="HOGENOM" id="CLU_059329_0_0_5"/>
<dbReference type="KEGG" id="eli:ELI_07110"/>
<organism evidence="5 6">
    <name type="scientific">Erythrobacter litoralis (strain HTCC2594)</name>
    <dbReference type="NCBI Taxonomy" id="314225"/>
    <lineage>
        <taxon>Bacteria</taxon>
        <taxon>Pseudomonadati</taxon>
        <taxon>Pseudomonadota</taxon>
        <taxon>Alphaproteobacteria</taxon>
        <taxon>Sphingomonadales</taxon>
        <taxon>Erythrobacteraceae</taxon>
        <taxon>Erythrobacter/Porphyrobacter group</taxon>
        <taxon>Erythrobacter</taxon>
    </lineage>
</organism>